<dbReference type="AlphaFoldDB" id="A0A811V8X4"/>
<name>A0A811V8X4_CERCA</name>
<sequence>MVNNESEQLILVGLVNNLVNEGFGKSPRILTEMAKNLNFLYYFNACGKYIGNFCKYQIDSKLNKLPNESNLFLH</sequence>
<organism evidence="1 2">
    <name type="scientific">Ceratitis capitata</name>
    <name type="common">Mediterranean fruit fly</name>
    <name type="synonym">Tephritis capitata</name>
    <dbReference type="NCBI Taxonomy" id="7213"/>
    <lineage>
        <taxon>Eukaryota</taxon>
        <taxon>Metazoa</taxon>
        <taxon>Ecdysozoa</taxon>
        <taxon>Arthropoda</taxon>
        <taxon>Hexapoda</taxon>
        <taxon>Insecta</taxon>
        <taxon>Pterygota</taxon>
        <taxon>Neoptera</taxon>
        <taxon>Endopterygota</taxon>
        <taxon>Diptera</taxon>
        <taxon>Brachycera</taxon>
        <taxon>Muscomorpha</taxon>
        <taxon>Tephritoidea</taxon>
        <taxon>Tephritidae</taxon>
        <taxon>Ceratitis</taxon>
        <taxon>Ceratitis</taxon>
    </lineage>
</organism>
<dbReference type="Proteomes" id="UP000606786">
    <property type="component" value="Unassembled WGS sequence"/>
</dbReference>
<keyword evidence="2" id="KW-1185">Reference proteome</keyword>
<comment type="caution">
    <text evidence="1">The sequence shown here is derived from an EMBL/GenBank/DDBJ whole genome shotgun (WGS) entry which is preliminary data.</text>
</comment>
<proteinExistence type="predicted"/>
<feature type="non-terminal residue" evidence="1">
    <location>
        <position position="74"/>
    </location>
</feature>
<gene>
    <name evidence="1" type="ORF">CCAP1982_LOCUS14572</name>
</gene>
<evidence type="ECO:0000313" key="2">
    <source>
        <dbReference type="Proteomes" id="UP000606786"/>
    </source>
</evidence>
<evidence type="ECO:0000313" key="1">
    <source>
        <dbReference type="EMBL" id="CAD7006246.1"/>
    </source>
</evidence>
<dbReference type="EMBL" id="CAJHJT010000034">
    <property type="protein sequence ID" value="CAD7006246.1"/>
    <property type="molecule type" value="Genomic_DNA"/>
</dbReference>
<reference evidence="1" key="1">
    <citation type="submission" date="2020-11" db="EMBL/GenBank/DDBJ databases">
        <authorList>
            <person name="Whitehead M."/>
        </authorList>
    </citation>
    <scope>NUCLEOTIDE SEQUENCE</scope>
    <source>
        <strain evidence="1">EGII</strain>
    </source>
</reference>
<accession>A0A811V8X4</accession>
<protein>
    <submittedName>
        <fullName evidence="1">(Mediterranean fruit fly) hypothetical protein</fullName>
    </submittedName>
</protein>